<sequence>MSLPMGYRWAKASSEERSVLLEFVYLTYQELCPDGFAEGLGWQMIDQYCSEQTPRWWVVLEEELAFNPVAGLWLGNALDPVQGDRFAQIFLLYVRPEHRHQGLGSALMGEAQAWAMARGDRQIGLQVFAHNQTALSLYHKLGYHTHSLLMVKSL</sequence>
<keyword evidence="1" id="KW-0808">Transferase</keyword>
<evidence type="ECO:0000313" key="4">
    <source>
        <dbReference type="EMBL" id="MCW6037679.1"/>
    </source>
</evidence>
<dbReference type="InterPro" id="IPR016181">
    <property type="entry name" value="Acyl_CoA_acyltransferase"/>
</dbReference>
<dbReference type="Pfam" id="PF00583">
    <property type="entry name" value="Acetyltransf_1"/>
    <property type="match status" value="1"/>
</dbReference>
<evidence type="ECO:0000256" key="2">
    <source>
        <dbReference type="ARBA" id="ARBA00023315"/>
    </source>
</evidence>
<proteinExistence type="predicted"/>
<dbReference type="EMBL" id="JAIHOM010000083">
    <property type="protein sequence ID" value="MCW6037679.1"/>
    <property type="molecule type" value="Genomic_DNA"/>
</dbReference>
<keyword evidence="2" id="KW-0012">Acyltransferase</keyword>
<dbReference type="CDD" id="cd04301">
    <property type="entry name" value="NAT_SF"/>
    <property type="match status" value="1"/>
</dbReference>
<dbReference type="Proteomes" id="UP001526426">
    <property type="component" value="Unassembled WGS sequence"/>
</dbReference>
<dbReference type="PANTHER" id="PTHR43072">
    <property type="entry name" value="N-ACETYLTRANSFERASE"/>
    <property type="match status" value="1"/>
</dbReference>
<keyword evidence="5" id="KW-1185">Reference proteome</keyword>
<reference evidence="4 5" key="1">
    <citation type="submission" date="2021-08" db="EMBL/GenBank/DDBJ databases">
        <title>Draft genome sequence of Spirulina subsalsa with high tolerance to salinity and hype-accumulation of phycocyanin.</title>
        <authorList>
            <person name="Pei H."/>
            <person name="Jiang L."/>
        </authorList>
    </citation>
    <scope>NUCLEOTIDE SEQUENCE [LARGE SCALE GENOMIC DNA]</scope>
    <source>
        <strain evidence="4 5">FACHB-351</strain>
    </source>
</reference>
<dbReference type="PANTHER" id="PTHR43072:SF23">
    <property type="entry name" value="UPF0039 PROTEIN C11D3.02C"/>
    <property type="match status" value="1"/>
</dbReference>
<name>A0ABT3L867_9CYAN</name>
<evidence type="ECO:0000256" key="1">
    <source>
        <dbReference type="ARBA" id="ARBA00022679"/>
    </source>
</evidence>
<dbReference type="InterPro" id="IPR000182">
    <property type="entry name" value="GNAT_dom"/>
</dbReference>
<gene>
    <name evidence="4" type="ORF">K4A83_15560</name>
</gene>
<evidence type="ECO:0000313" key="5">
    <source>
        <dbReference type="Proteomes" id="UP001526426"/>
    </source>
</evidence>
<dbReference type="PROSITE" id="PS51186">
    <property type="entry name" value="GNAT"/>
    <property type="match status" value="1"/>
</dbReference>
<organism evidence="4 5">
    <name type="scientific">Spirulina subsalsa FACHB-351</name>
    <dbReference type="NCBI Taxonomy" id="234711"/>
    <lineage>
        <taxon>Bacteria</taxon>
        <taxon>Bacillati</taxon>
        <taxon>Cyanobacteriota</taxon>
        <taxon>Cyanophyceae</taxon>
        <taxon>Spirulinales</taxon>
        <taxon>Spirulinaceae</taxon>
        <taxon>Spirulina</taxon>
    </lineage>
</organism>
<protein>
    <submittedName>
        <fullName evidence="4">GNAT family N-acetyltransferase</fullName>
    </submittedName>
</protein>
<evidence type="ECO:0000259" key="3">
    <source>
        <dbReference type="PROSITE" id="PS51186"/>
    </source>
</evidence>
<feature type="domain" description="N-acetyltransferase" evidence="3">
    <location>
        <begin position="7"/>
        <end position="154"/>
    </location>
</feature>
<accession>A0ABT3L867</accession>
<dbReference type="SUPFAM" id="SSF55729">
    <property type="entry name" value="Acyl-CoA N-acyltransferases (Nat)"/>
    <property type="match status" value="1"/>
</dbReference>
<comment type="caution">
    <text evidence="4">The sequence shown here is derived from an EMBL/GenBank/DDBJ whole genome shotgun (WGS) entry which is preliminary data.</text>
</comment>
<dbReference type="Gene3D" id="3.40.630.30">
    <property type="match status" value="1"/>
</dbReference>